<evidence type="ECO:0000313" key="2">
    <source>
        <dbReference type="EMBL" id="OAV94711.1"/>
    </source>
</evidence>
<dbReference type="AlphaFoldDB" id="A0A180GQ88"/>
<protein>
    <submittedName>
        <fullName evidence="2 3">Uncharacterized protein</fullName>
    </submittedName>
</protein>
<dbReference type="OrthoDB" id="2400485at2759"/>
<organism evidence="2">
    <name type="scientific">Puccinia triticina (isolate 1-1 / race 1 (BBBD))</name>
    <name type="common">Brown leaf rust fungus</name>
    <dbReference type="NCBI Taxonomy" id="630390"/>
    <lineage>
        <taxon>Eukaryota</taxon>
        <taxon>Fungi</taxon>
        <taxon>Dikarya</taxon>
        <taxon>Basidiomycota</taxon>
        <taxon>Pucciniomycotina</taxon>
        <taxon>Pucciniomycetes</taxon>
        <taxon>Pucciniales</taxon>
        <taxon>Pucciniaceae</taxon>
        <taxon>Puccinia</taxon>
    </lineage>
</organism>
<reference evidence="3 4" key="3">
    <citation type="journal article" date="2017" name="G3 (Bethesda)">
        <title>Comparative analysis highlights variable genome content of wheat rusts and divergence of the mating loci.</title>
        <authorList>
            <person name="Cuomo C.A."/>
            <person name="Bakkeren G."/>
            <person name="Khalil H.B."/>
            <person name="Panwar V."/>
            <person name="Joly D."/>
            <person name="Linning R."/>
            <person name="Sakthikumar S."/>
            <person name="Song X."/>
            <person name="Adiconis X."/>
            <person name="Fan L."/>
            <person name="Goldberg J.M."/>
            <person name="Levin J.Z."/>
            <person name="Young S."/>
            <person name="Zeng Q."/>
            <person name="Anikster Y."/>
            <person name="Bruce M."/>
            <person name="Wang M."/>
            <person name="Yin C."/>
            <person name="McCallum B."/>
            <person name="Szabo L.J."/>
            <person name="Hulbert S."/>
            <person name="Chen X."/>
            <person name="Fellers J.P."/>
        </authorList>
    </citation>
    <scope>NUCLEOTIDE SEQUENCE</scope>
    <source>
        <strain evidence="3">isolate 1-1 / race 1 (BBBD)</strain>
        <strain evidence="4">Isolate 1-1 / race 1 (BBBD)</strain>
    </source>
</reference>
<feature type="compositionally biased region" description="Basic and acidic residues" evidence="1">
    <location>
        <begin position="14"/>
        <end position="26"/>
    </location>
</feature>
<sequence>MMSDHLNATGLTAEESRKLSTRSEREDEKTIIRCLKELYSCKPSEKSYEMYAENATFHDPLVSFPSPILEAGNRPHQIHIHGSP</sequence>
<dbReference type="Proteomes" id="UP000005240">
    <property type="component" value="Unassembled WGS sequence"/>
</dbReference>
<proteinExistence type="predicted"/>
<dbReference type="PANTHER" id="PTHR34213:SF2">
    <property type="entry name" value="NUCLEAR TRANSPORT FACTOR 2 (NTF2) FAMILY PROTEIN"/>
    <property type="match status" value="1"/>
</dbReference>
<reference evidence="2" key="2">
    <citation type="submission" date="2016-05" db="EMBL/GenBank/DDBJ databases">
        <title>Comparative analysis highlights variable genome content of wheat rusts and divergence of the mating loci.</title>
        <authorList>
            <person name="Cuomo C.A."/>
            <person name="Bakkeren G."/>
            <person name="Szabo L."/>
            <person name="Khalil H."/>
            <person name="Joly D."/>
            <person name="Goldberg J."/>
            <person name="Young S."/>
            <person name="Zeng Q."/>
            <person name="Fellers J."/>
        </authorList>
    </citation>
    <scope>NUCLEOTIDE SEQUENCE [LARGE SCALE GENOMIC DNA]</scope>
    <source>
        <strain evidence="2">1-1 BBBD Race 1</strain>
    </source>
</reference>
<evidence type="ECO:0000313" key="3">
    <source>
        <dbReference type="EnsemblFungi" id="PTTG_26911-t43_1-p1"/>
    </source>
</evidence>
<gene>
    <name evidence="2" type="ORF">PTTG_26911</name>
</gene>
<name>A0A180GQ88_PUCT1</name>
<dbReference type="EnsemblFungi" id="PTTG_26911-t43_1">
    <property type="protein sequence ID" value="PTTG_26911-t43_1-p1"/>
    <property type="gene ID" value="PTTG_26911"/>
</dbReference>
<evidence type="ECO:0000256" key="1">
    <source>
        <dbReference type="SAM" id="MobiDB-lite"/>
    </source>
</evidence>
<accession>A0A180GQ88</accession>
<dbReference type="EMBL" id="ADAS02000037">
    <property type="protein sequence ID" value="OAV94711.1"/>
    <property type="molecule type" value="Genomic_DNA"/>
</dbReference>
<evidence type="ECO:0000313" key="4">
    <source>
        <dbReference type="Proteomes" id="UP000005240"/>
    </source>
</evidence>
<dbReference type="VEuPathDB" id="FungiDB:PTTG_26911"/>
<feature type="region of interest" description="Disordered" evidence="1">
    <location>
        <begin position="1"/>
        <end position="26"/>
    </location>
</feature>
<reference evidence="2" key="1">
    <citation type="submission" date="2009-11" db="EMBL/GenBank/DDBJ databases">
        <authorList>
            <consortium name="The Broad Institute Genome Sequencing Platform"/>
            <person name="Ward D."/>
            <person name="Feldgarden M."/>
            <person name="Earl A."/>
            <person name="Young S.K."/>
            <person name="Zeng Q."/>
            <person name="Koehrsen M."/>
            <person name="Alvarado L."/>
            <person name="Berlin A."/>
            <person name="Bochicchio J."/>
            <person name="Borenstein D."/>
            <person name="Chapman S.B."/>
            <person name="Chen Z."/>
            <person name="Engels R."/>
            <person name="Freedman E."/>
            <person name="Gellesch M."/>
            <person name="Goldberg J."/>
            <person name="Griggs A."/>
            <person name="Gujja S."/>
            <person name="Heilman E."/>
            <person name="Heiman D."/>
            <person name="Hepburn T."/>
            <person name="Howarth C."/>
            <person name="Jen D."/>
            <person name="Larson L."/>
            <person name="Lewis B."/>
            <person name="Mehta T."/>
            <person name="Park D."/>
            <person name="Pearson M."/>
            <person name="Roberts A."/>
            <person name="Saif S."/>
            <person name="Shea T."/>
            <person name="Shenoy N."/>
            <person name="Sisk P."/>
            <person name="Stolte C."/>
            <person name="Sykes S."/>
            <person name="Thomson T."/>
            <person name="Walk T."/>
            <person name="White J."/>
            <person name="Yandava C."/>
            <person name="Izard J."/>
            <person name="Baranova O.V."/>
            <person name="Blanton J.M."/>
            <person name="Tanner A.C."/>
            <person name="Dewhirst F.E."/>
            <person name="Haas B."/>
            <person name="Nusbaum C."/>
            <person name="Birren B."/>
        </authorList>
    </citation>
    <scope>NUCLEOTIDE SEQUENCE [LARGE SCALE GENOMIC DNA]</scope>
    <source>
        <strain evidence="2">1-1 BBBD Race 1</strain>
    </source>
</reference>
<dbReference type="PANTHER" id="PTHR34213">
    <property type="entry name" value="NUCLEAR TRANSPORT FACTOR 2 (NTF2) FAMILY PROTEIN"/>
    <property type="match status" value="1"/>
</dbReference>
<reference evidence="3" key="4">
    <citation type="submission" date="2025-05" db="UniProtKB">
        <authorList>
            <consortium name="EnsemblFungi"/>
        </authorList>
    </citation>
    <scope>IDENTIFICATION</scope>
    <source>
        <strain evidence="3">isolate 1-1 / race 1 (BBBD)</strain>
    </source>
</reference>
<keyword evidence="4" id="KW-1185">Reference proteome</keyword>
<dbReference type="STRING" id="630390.A0A180GQ88"/>